<protein>
    <submittedName>
        <fullName evidence="1">Glycosyltransferase</fullName>
    </submittedName>
</protein>
<comment type="caution">
    <text evidence="1">The sequence shown here is derived from an EMBL/GenBank/DDBJ whole genome shotgun (WGS) entry which is preliminary data.</text>
</comment>
<dbReference type="Pfam" id="PF13692">
    <property type="entry name" value="Glyco_trans_1_4"/>
    <property type="match status" value="1"/>
</dbReference>
<dbReference type="SUPFAM" id="SSF53756">
    <property type="entry name" value="UDP-Glycosyltransferase/glycogen phosphorylase"/>
    <property type="match status" value="1"/>
</dbReference>
<accession>A0A418NS48</accession>
<gene>
    <name evidence="1" type="ORF">D2V07_11305</name>
</gene>
<dbReference type="EMBL" id="QXFL01000004">
    <property type="protein sequence ID" value="RIV85888.1"/>
    <property type="molecule type" value="Genomic_DNA"/>
</dbReference>
<dbReference type="AlphaFoldDB" id="A0A418NS48"/>
<proteinExistence type="predicted"/>
<dbReference type="GO" id="GO:0016757">
    <property type="term" value="F:glycosyltransferase activity"/>
    <property type="evidence" value="ECO:0007669"/>
    <property type="project" value="TreeGrafter"/>
</dbReference>
<dbReference type="Proteomes" id="UP000286576">
    <property type="component" value="Unassembled WGS sequence"/>
</dbReference>
<name>A0A418NS48_9SPHN</name>
<dbReference type="InterPro" id="IPR050194">
    <property type="entry name" value="Glycosyltransferase_grp1"/>
</dbReference>
<reference evidence="1 2" key="1">
    <citation type="submission" date="2018-08" db="EMBL/GenBank/DDBJ databases">
        <title>Erythrobacter zhengii sp.nov., a bacterium isolated from deep-sea sediment.</title>
        <authorList>
            <person name="Fang C."/>
            <person name="Wu Y.-H."/>
            <person name="Sun C."/>
            <person name="Wang H."/>
            <person name="Cheng H."/>
            <person name="Meng F.-X."/>
            <person name="Wang C.-S."/>
            <person name="Xu X.-W."/>
        </authorList>
    </citation>
    <scope>NUCLEOTIDE SEQUENCE [LARGE SCALE GENOMIC DNA]</scope>
    <source>
        <strain evidence="1 2">V18</strain>
    </source>
</reference>
<dbReference type="CDD" id="cd03801">
    <property type="entry name" value="GT4_PimA-like"/>
    <property type="match status" value="1"/>
</dbReference>
<evidence type="ECO:0000313" key="2">
    <source>
        <dbReference type="Proteomes" id="UP000286576"/>
    </source>
</evidence>
<dbReference type="OrthoDB" id="503550at2"/>
<dbReference type="Gene3D" id="3.40.50.2000">
    <property type="entry name" value="Glycogen Phosphorylase B"/>
    <property type="match status" value="2"/>
</dbReference>
<keyword evidence="1" id="KW-0808">Transferase</keyword>
<sequence length="389" mass="42985">MRIAWVTRSFLDYRIPVFREVDALTDGGLHLTFSGSYVPESVTAKAVEALGERAYPLTGEMQIGGEDQHHLANRNLSIRWQPGLVKHISALKPDVIVADGFFKWTLPALLHRMRFGTPLVIAYERTRHTERNAQGIRTTYRRQVVKRADAMDCSGLLCKEYTVDDLGMDPARITMGHMSADTEGLEAAVDAVSHEEREALRGKLGLKGIAFLYVGRLDERKGIREMLDGWEAAGFAPGEATLLLVGDGPLREELQERAAGLTNVIFAGRLPYDGLPPYYAAADAFLIATLEDNWSLVVPEAMACALPVLSSVHNGCWPELVRPENGWTFTPENTNDLAERLQQAKAKGRDGLADMGLRSREIVHGYGPKNAARSIVEACEIAIGHRRAR</sequence>
<dbReference type="PANTHER" id="PTHR45947:SF3">
    <property type="entry name" value="SULFOQUINOVOSYL TRANSFERASE SQD2"/>
    <property type="match status" value="1"/>
</dbReference>
<organism evidence="1 2">
    <name type="scientific">Aurantiacibacter zhengii</name>
    <dbReference type="NCBI Taxonomy" id="2307003"/>
    <lineage>
        <taxon>Bacteria</taxon>
        <taxon>Pseudomonadati</taxon>
        <taxon>Pseudomonadota</taxon>
        <taxon>Alphaproteobacteria</taxon>
        <taxon>Sphingomonadales</taxon>
        <taxon>Erythrobacteraceae</taxon>
        <taxon>Aurantiacibacter</taxon>
    </lineage>
</organism>
<dbReference type="PANTHER" id="PTHR45947">
    <property type="entry name" value="SULFOQUINOVOSYL TRANSFERASE SQD2"/>
    <property type="match status" value="1"/>
</dbReference>
<keyword evidence="2" id="KW-1185">Reference proteome</keyword>
<dbReference type="RefSeq" id="WP_119587079.1">
    <property type="nucleotide sequence ID" value="NZ_CAWODQ010000024.1"/>
</dbReference>
<evidence type="ECO:0000313" key="1">
    <source>
        <dbReference type="EMBL" id="RIV85888.1"/>
    </source>
</evidence>